<evidence type="ECO:0000256" key="7">
    <source>
        <dbReference type="ARBA" id="ARBA00022917"/>
    </source>
</evidence>
<dbReference type="InterPro" id="IPR044127">
    <property type="entry name" value="eIF2g_dom_2"/>
</dbReference>
<protein>
    <recommendedName>
        <fullName evidence="10">Translation initiation factor 2 subunit gamma</fullName>
        <ecNumber evidence="10">3.6.5.3</ecNumber>
    </recommendedName>
    <alternativeName>
        <fullName evidence="10">aIF2-gamma</fullName>
    </alternativeName>
    <alternativeName>
        <fullName evidence="10">eIF-2-gamma</fullName>
    </alternativeName>
</protein>
<dbReference type="Proteomes" id="UP000281962">
    <property type="component" value="Unassembled WGS sequence"/>
</dbReference>
<dbReference type="InterPro" id="IPR022424">
    <property type="entry name" value="TIF2_gsu"/>
</dbReference>
<dbReference type="CDD" id="cd01888">
    <property type="entry name" value="eIF2_gamma"/>
    <property type="match status" value="1"/>
</dbReference>
<evidence type="ECO:0000256" key="4">
    <source>
        <dbReference type="ARBA" id="ARBA00022741"/>
    </source>
</evidence>
<dbReference type="InterPro" id="IPR027417">
    <property type="entry name" value="P-loop_NTPase"/>
</dbReference>
<dbReference type="EMBL" id="QMQY01000003">
    <property type="protein sequence ID" value="RLE51413.1"/>
    <property type="molecule type" value="Genomic_DNA"/>
</dbReference>
<dbReference type="Pfam" id="PF03144">
    <property type="entry name" value="GTP_EFTU_D2"/>
    <property type="match status" value="1"/>
</dbReference>
<comment type="cofactor">
    <cofactor evidence="10">
        <name>Mg(2+)</name>
        <dbReference type="ChEBI" id="CHEBI:18420"/>
    </cofactor>
</comment>
<evidence type="ECO:0000256" key="2">
    <source>
        <dbReference type="ARBA" id="ARBA00022540"/>
    </source>
</evidence>
<evidence type="ECO:0000313" key="13">
    <source>
        <dbReference type="EMBL" id="RLE51413.1"/>
    </source>
</evidence>
<feature type="binding site" evidence="10">
    <location>
        <position position="73"/>
    </location>
    <ligand>
        <name>Zn(2+)</name>
        <dbReference type="ChEBI" id="CHEBI:29105"/>
    </ligand>
</feature>
<comment type="function">
    <text evidence="10">eIF-2 functions in the early steps of protein synthesis by forming a ternary complex with GTP and initiator tRNA.</text>
</comment>
<dbReference type="InterPro" id="IPR050543">
    <property type="entry name" value="eIF2G"/>
</dbReference>
<dbReference type="InterPro" id="IPR009001">
    <property type="entry name" value="Transl_elong_EF1A/Init_IF2_C"/>
</dbReference>
<keyword evidence="6 10" id="KW-0460">Magnesium</keyword>
<keyword evidence="2 10" id="KW-0396">Initiation factor</keyword>
<evidence type="ECO:0000256" key="10">
    <source>
        <dbReference type="HAMAP-Rule" id="MF_00119"/>
    </source>
</evidence>
<dbReference type="GO" id="GO:0001731">
    <property type="term" value="P:formation of translation preinitiation complex"/>
    <property type="evidence" value="ECO:0007669"/>
    <property type="project" value="TreeGrafter"/>
</dbReference>
<feature type="binding site" evidence="10">
    <location>
        <position position="57"/>
    </location>
    <ligand>
        <name>Mg(2+)</name>
        <dbReference type="ChEBI" id="CHEBI:18420"/>
        <label>1</label>
    </ligand>
</feature>
<keyword evidence="4 10" id="KW-0547">Nucleotide-binding</keyword>
<dbReference type="HAMAP" id="MF_00119">
    <property type="entry name" value="eIF_2_gamma"/>
    <property type="match status" value="1"/>
</dbReference>
<evidence type="ECO:0000313" key="14">
    <source>
        <dbReference type="Proteomes" id="UP000281962"/>
    </source>
</evidence>
<dbReference type="PANTHER" id="PTHR42854">
    <property type="entry name" value="EUKARYOTIC TRANSLATION INITIATION FACTOR 2 SUBUNIT 3 FAMILY MEMBER"/>
    <property type="match status" value="1"/>
</dbReference>
<dbReference type="SUPFAM" id="SSF52540">
    <property type="entry name" value="P-loop containing nucleoside triphosphate hydrolases"/>
    <property type="match status" value="1"/>
</dbReference>
<dbReference type="Gene3D" id="2.40.30.10">
    <property type="entry name" value="Translation factors"/>
    <property type="match status" value="2"/>
</dbReference>
<dbReference type="Pfam" id="PF00009">
    <property type="entry name" value="GTP_EFTU"/>
    <property type="match status" value="1"/>
</dbReference>
<dbReference type="InterPro" id="IPR015256">
    <property type="entry name" value="eIF2g_C"/>
</dbReference>
<dbReference type="PROSITE" id="PS51722">
    <property type="entry name" value="G_TR_2"/>
    <property type="match status" value="1"/>
</dbReference>
<dbReference type="NCBIfam" id="TIGR03680">
    <property type="entry name" value="eif2g_arch"/>
    <property type="match status" value="1"/>
</dbReference>
<gene>
    <name evidence="10" type="primary">eif2g</name>
    <name evidence="13" type="ORF">DRJ21_00215</name>
</gene>
<evidence type="ECO:0000259" key="12">
    <source>
        <dbReference type="PROSITE" id="PS51722"/>
    </source>
</evidence>
<dbReference type="GO" id="GO:0003743">
    <property type="term" value="F:translation initiation factor activity"/>
    <property type="evidence" value="ECO:0007669"/>
    <property type="project" value="UniProtKB-KW"/>
</dbReference>
<evidence type="ECO:0000256" key="11">
    <source>
        <dbReference type="SAM" id="MobiDB-lite"/>
    </source>
</evidence>
<dbReference type="FunFam" id="2.40.30.10:FF:000075">
    <property type="entry name" value="Translation initiation factor 2 subunit gamma"/>
    <property type="match status" value="1"/>
</dbReference>
<feature type="binding site" evidence="10">
    <location>
        <begin position="158"/>
        <end position="161"/>
    </location>
    <ligand>
        <name>GTP</name>
        <dbReference type="ChEBI" id="CHEBI:37565"/>
    </ligand>
</feature>
<dbReference type="GO" id="GO:0003924">
    <property type="term" value="F:GTPase activity"/>
    <property type="evidence" value="ECO:0007669"/>
    <property type="project" value="InterPro"/>
</dbReference>
<comment type="catalytic activity">
    <reaction evidence="9 10">
        <text>GTP + H2O = GDP + phosphate + H(+)</text>
        <dbReference type="Rhea" id="RHEA:19669"/>
        <dbReference type="ChEBI" id="CHEBI:15377"/>
        <dbReference type="ChEBI" id="CHEBI:15378"/>
        <dbReference type="ChEBI" id="CHEBI:37565"/>
        <dbReference type="ChEBI" id="CHEBI:43474"/>
        <dbReference type="ChEBI" id="CHEBI:58189"/>
        <dbReference type="EC" id="3.6.5.3"/>
    </reaction>
</comment>
<dbReference type="GO" id="GO:0003746">
    <property type="term" value="F:translation elongation factor activity"/>
    <property type="evidence" value="ECO:0007669"/>
    <property type="project" value="UniProtKB-UniRule"/>
</dbReference>
<reference evidence="13 14" key="1">
    <citation type="submission" date="2018-06" db="EMBL/GenBank/DDBJ databases">
        <title>Extensive metabolic versatility and redundancy in microbially diverse, dynamic hydrothermal sediments.</title>
        <authorList>
            <person name="Dombrowski N."/>
            <person name="Teske A."/>
            <person name="Baker B.J."/>
        </authorList>
    </citation>
    <scope>NUCLEOTIDE SEQUENCE [LARGE SCALE GENOMIC DNA]</scope>
    <source>
        <strain evidence="13">B30_G17</strain>
    </source>
</reference>
<keyword evidence="3 10" id="KW-0479">Metal-binding</keyword>
<dbReference type="GO" id="GO:0000049">
    <property type="term" value="F:tRNA binding"/>
    <property type="evidence" value="ECO:0007669"/>
    <property type="project" value="InterPro"/>
</dbReference>
<dbReference type="Gene3D" id="3.40.50.300">
    <property type="entry name" value="P-loop containing nucleotide triphosphate hydrolases"/>
    <property type="match status" value="1"/>
</dbReference>
<evidence type="ECO:0000256" key="3">
    <source>
        <dbReference type="ARBA" id="ARBA00022723"/>
    </source>
</evidence>
<dbReference type="Pfam" id="PF09173">
    <property type="entry name" value="eIF2_C"/>
    <property type="match status" value="1"/>
</dbReference>
<comment type="caution">
    <text evidence="13">The sequence shown here is derived from an EMBL/GenBank/DDBJ whole genome shotgun (WGS) entry which is preliminary data.</text>
</comment>
<proteinExistence type="inferred from homology"/>
<dbReference type="InterPro" id="IPR044128">
    <property type="entry name" value="eIF2g_GTP-bd"/>
</dbReference>
<dbReference type="SUPFAM" id="SSF50465">
    <property type="entry name" value="EF-Tu/eEF-1alpha/eIF2-gamma C-terminal domain"/>
    <property type="match status" value="1"/>
</dbReference>
<feature type="binding site" evidence="10">
    <location>
        <begin position="193"/>
        <end position="195"/>
    </location>
    <ligand>
        <name>GTP</name>
        <dbReference type="ChEBI" id="CHEBI:37565"/>
    </ligand>
</feature>
<dbReference type="GO" id="GO:0005829">
    <property type="term" value="C:cytosol"/>
    <property type="evidence" value="ECO:0007669"/>
    <property type="project" value="TreeGrafter"/>
</dbReference>
<feature type="binding site" evidence="10">
    <location>
        <begin position="30"/>
        <end position="35"/>
    </location>
    <ligand>
        <name>GTP</name>
        <dbReference type="ChEBI" id="CHEBI:37565"/>
    </ligand>
</feature>
<dbReference type="GO" id="GO:0005525">
    <property type="term" value="F:GTP binding"/>
    <property type="evidence" value="ECO:0007669"/>
    <property type="project" value="UniProtKB-UniRule"/>
</dbReference>
<dbReference type="FunFam" id="3.40.50.300:FF:000065">
    <property type="entry name" value="Eukaryotic translation initiation factor 2 subunit gamma"/>
    <property type="match status" value="1"/>
</dbReference>
<feature type="binding site" evidence="10">
    <location>
        <position position="30"/>
    </location>
    <ligand>
        <name>Mg(2+)</name>
        <dbReference type="ChEBI" id="CHEBI:18420"/>
        <label>2</label>
    </ligand>
</feature>
<dbReference type="NCBIfam" id="NF003077">
    <property type="entry name" value="PRK04000.1"/>
    <property type="match status" value="1"/>
</dbReference>
<feature type="binding site" evidence="10">
    <location>
        <position position="85"/>
    </location>
    <ligand>
        <name>Zn(2+)</name>
        <dbReference type="ChEBI" id="CHEBI:29105"/>
    </ligand>
</feature>
<feature type="binding site" evidence="10">
    <location>
        <position position="70"/>
    </location>
    <ligand>
        <name>Zn(2+)</name>
        <dbReference type="ChEBI" id="CHEBI:29105"/>
    </ligand>
</feature>
<name>A0A497EVK7_9CREN</name>
<evidence type="ECO:0000256" key="9">
    <source>
        <dbReference type="ARBA" id="ARBA00048107"/>
    </source>
</evidence>
<dbReference type="PANTHER" id="PTHR42854:SF3">
    <property type="entry name" value="EUKARYOTIC TRANSLATION INITIATION FACTOR 2 SUBUNIT 3-RELATED"/>
    <property type="match status" value="1"/>
</dbReference>
<dbReference type="CDD" id="cd15490">
    <property type="entry name" value="eIF2_gamma_III"/>
    <property type="match status" value="1"/>
</dbReference>
<feature type="binding site" evidence="10">
    <location>
        <position position="34"/>
    </location>
    <ligand>
        <name>Mg(2+)</name>
        <dbReference type="ChEBI" id="CHEBI:18420"/>
        <label>1</label>
    </ligand>
</feature>
<feature type="domain" description="Tr-type G" evidence="12">
    <location>
        <begin position="18"/>
        <end position="215"/>
    </location>
</feature>
<sequence>MKNQKRRKSSDDEEEYKQPECNIGTTGHVDHGKTTLVQALTGIWAARHSEELKRGLTLKLGYADASFRKCPNCPPPQCYTTEPICKHCGSKTILLRRVSFVDCPGHEMLMATMLSGATLMDGALLVIDATQPCPQPQTREHLIALEIIGVKNIVIVQNKVEVPSKEKVIENYSQILKFIKGTIAEGAPIIPVSALHKANIDVLIQAIEEYIPTPKRDPTKPPRMLVARSFDVNKPGTPPDKLVGGVLGGSIIQGKLKVGDEIEISPGIRVERMGKVKYESLYTTIVSLKAGEVPVKEAKPGGLVGIGTLLDPSLTKADSLVGNVIGRPGTLPPVWYDFSFEIHLLEWVVGLKEPQRVEPLRMREPLMINVGTATTLGIITSLSKDEAHVQLKRPVCADVGARIALSRRIGGRWRLIGYGFIKG</sequence>
<evidence type="ECO:0000256" key="5">
    <source>
        <dbReference type="ARBA" id="ARBA00022801"/>
    </source>
</evidence>
<feature type="binding site" evidence="10">
    <location>
        <position position="55"/>
    </location>
    <ligand>
        <name>Mg(2+)</name>
        <dbReference type="ChEBI" id="CHEBI:18420"/>
        <label>2</label>
    </ligand>
</feature>
<dbReference type="InterPro" id="IPR000795">
    <property type="entry name" value="T_Tr_GTP-bd_dom"/>
</dbReference>
<evidence type="ECO:0000256" key="1">
    <source>
        <dbReference type="ARBA" id="ARBA00005388"/>
    </source>
</evidence>
<keyword evidence="8 10" id="KW-0342">GTP-binding</keyword>
<keyword evidence="10" id="KW-0862">Zinc</keyword>
<dbReference type="InterPro" id="IPR004161">
    <property type="entry name" value="EFTu-like_2"/>
</dbReference>
<dbReference type="SUPFAM" id="SSF50447">
    <property type="entry name" value="Translation proteins"/>
    <property type="match status" value="1"/>
</dbReference>
<feature type="binding site" evidence="10">
    <location>
        <position position="88"/>
    </location>
    <ligand>
        <name>Zn(2+)</name>
        <dbReference type="ChEBI" id="CHEBI:29105"/>
    </ligand>
</feature>
<feature type="region of interest" description="Disordered" evidence="11">
    <location>
        <begin position="1"/>
        <end position="27"/>
    </location>
</feature>
<dbReference type="InterPro" id="IPR009000">
    <property type="entry name" value="Transl_B-barrel_sf"/>
</dbReference>
<dbReference type="FunFam" id="2.40.30.10:FF:000009">
    <property type="entry name" value="Eukaryotic translation initiation factor 2 subunit gamma"/>
    <property type="match status" value="1"/>
</dbReference>
<dbReference type="EC" id="3.6.5.3" evidence="10"/>
<keyword evidence="7 10" id="KW-0648">Protein biosynthesis</keyword>
<comment type="subunit">
    <text evidence="10">Heterotrimer composed of an alpha, a beta and a gamma chain.</text>
</comment>
<accession>A0A497EVK7</accession>
<evidence type="ECO:0000256" key="6">
    <source>
        <dbReference type="ARBA" id="ARBA00022842"/>
    </source>
</evidence>
<comment type="similarity">
    <text evidence="1 10">Belongs to the TRAFAC class translation factor GTPase superfamily. Classic translation factor GTPase family. EIF2G subfamily.</text>
</comment>
<dbReference type="AlphaFoldDB" id="A0A497EVK7"/>
<dbReference type="CDD" id="cd03688">
    <property type="entry name" value="eIF2_gamma_II"/>
    <property type="match status" value="1"/>
</dbReference>
<evidence type="ECO:0000256" key="8">
    <source>
        <dbReference type="ARBA" id="ARBA00023134"/>
    </source>
</evidence>
<dbReference type="GO" id="GO:0046872">
    <property type="term" value="F:metal ion binding"/>
    <property type="evidence" value="ECO:0007669"/>
    <property type="project" value="UniProtKB-KW"/>
</dbReference>
<organism evidence="13 14">
    <name type="scientific">Thermoproteota archaeon</name>
    <dbReference type="NCBI Taxonomy" id="2056631"/>
    <lineage>
        <taxon>Archaea</taxon>
        <taxon>Thermoproteota</taxon>
    </lineage>
</organism>
<dbReference type="PRINTS" id="PR00315">
    <property type="entry name" value="ELONGATNFCT"/>
</dbReference>
<keyword evidence="5 10" id="KW-0378">Hydrolase</keyword>